<accession>A0ACA9LG08</accession>
<protein>
    <submittedName>
        <fullName evidence="1">16649_t:CDS:1</fullName>
    </submittedName>
</protein>
<dbReference type="EMBL" id="CAJVPT010005854">
    <property type="protein sequence ID" value="CAG8524631.1"/>
    <property type="molecule type" value="Genomic_DNA"/>
</dbReference>
<reference evidence="1" key="1">
    <citation type="submission" date="2021-06" db="EMBL/GenBank/DDBJ databases">
        <authorList>
            <person name="Kallberg Y."/>
            <person name="Tangrot J."/>
            <person name="Rosling A."/>
        </authorList>
    </citation>
    <scope>NUCLEOTIDE SEQUENCE</scope>
    <source>
        <strain evidence="1">CL356</strain>
    </source>
</reference>
<evidence type="ECO:0000313" key="1">
    <source>
        <dbReference type="EMBL" id="CAG8524631.1"/>
    </source>
</evidence>
<name>A0ACA9LG08_9GLOM</name>
<proteinExistence type="predicted"/>
<organism evidence="1 2">
    <name type="scientific">Acaulospora colombiana</name>
    <dbReference type="NCBI Taxonomy" id="27376"/>
    <lineage>
        <taxon>Eukaryota</taxon>
        <taxon>Fungi</taxon>
        <taxon>Fungi incertae sedis</taxon>
        <taxon>Mucoromycota</taxon>
        <taxon>Glomeromycotina</taxon>
        <taxon>Glomeromycetes</taxon>
        <taxon>Diversisporales</taxon>
        <taxon>Acaulosporaceae</taxon>
        <taxon>Acaulospora</taxon>
    </lineage>
</organism>
<comment type="caution">
    <text evidence="1">The sequence shown here is derived from an EMBL/GenBank/DDBJ whole genome shotgun (WGS) entry which is preliminary data.</text>
</comment>
<gene>
    <name evidence="1" type="ORF">ACOLOM_LOCUS3809</name>
</gene>
<evidence type="ECO:0000313" key="2">
    <source>
        <dbReference type="Proteomes" id="UP000789525"/>
    </source>
</evidence>
<sequence length="365" mass="42289">MHMSLDQIYEKLNATIQSIKTSKDQALALLQIEIEKWKGIDITYRKLVSENVELRKILAETDKFDENGHDEMGSERINNKDFSEILSNRTQSISSANTIPDVFFDAEDIVLTGDPSTTDSDLSNIEISDEESEIETIMKGSVIEQEVEAPAEDVAVIAVDRKISVRRRKVLPSPVCGDDKLAEDLEYSELLDKASTIDDTIMRLIYVSAFAVSGYSSTYYRASRKPFNPLHGETYELVRPDKGPNQLKVIWKANSPIPDYEQYYGFTQFCVELNELTPDIVEYLPNTDTRFRPDQRLFEEGNLADAEAEKIRLEQKQRDFRKELESKGQTWMPQWFKLENDEWIYKGGYWEMRENKSFVKRIELW</sequence>
<keyword evidence="2" id="KW-1185">Reference proteome</keyword>
<dbReference type="Proteomes" id="UP000789525">
    <property type="component" value="Unassembled WGS sequence"/>
</dbReference>